<accession>A0A327VSW1</accession>
<name>A0A327VSW1_9BACT</name>
<dbReference type="Proteomes" id="UP000249819">
    <property type="component" value="Unassembled WGS sequence"/>
</dbReference>
<keyword evidence="2" id="KW-1185">Reference proteome</keyword>
<dbReference type="EMBL" id="QLMA01000007">
    <property type="protein sequence ID" value="RAJ77457.1"/>
    <property type="molecule type" value="Genomic_DNA"/>
</dbReference>
<dbReference type="AlphaFoldDB" id="A0A327VSW1"/>
<protein>
    <submittedName>
        <fullName evidence="1">Uncharacterized protein</fullName>
    </submittedName>
</protein>
<organism evidence="1 2">
    <name type="scientific">Chitinophaga dinghuensis</name>
    <dbReference type="NCBI Taxonomy" id="1539050"/>
    <lineage>
        <taxon>Bacteria</taxon>
        <taxon>Pseudomonadati</taxon>
        <taxon>Bacteroidota</taxon>
        <taxon>Chitinophagia</taxon>
        <taxon>Chitinophagales</taxon>
        <taxon>Chitinophagaceae</taxon>
        <taxon>Chitinophaga</taxon>
    </lineage>
</organism>
<reference evidence="1 2" key="1">
    <citation type="submission" date="2018-06" db="EMBL/GenBank/DDBJ databases">
        <title>Genomic Encyclopedia of Archaeal and Bacterial Type Strains, Phase II (KMG-II): from individual species to whole genera.</title>
        <authorList>
            <person name="Goeker M."/>
        </authorList>
    </citation>
    <scope>NUCLEOTIDE SEQUENCE [LARGE SCALE GENOMIC DNA]</scope>
    <source>
        <strain evidence="1 2">DSM 29821</strain>
    </source>
</reference>
<evidence type="ECO:0000313" key="2">
    <source>
        <dbReference type="Proteomes" id="UP000249819"/>
    </source>
</evidence>
<comment type="caution">
    <text evidence="1">The sequence shown here is derived from an EMBL/GenBank/DDBJ whole genome shotgun (WGS) entry which is preliminary data.</text>
</comment>
<evidence type="ECO:0000313" key="1">
    <source>
        <dbReference type="EMBL" id="RAJ77457.1"/>
    </source>
</evidence>
<gene>
    <name evidence="1" type="ORF">CLV59_107224</name>
</gene>
<dbReference type="RefSeq" id="WP_111594047.1">
    <property type="nucleotide sequence ID" value="NZ_QLMA01000007.1"/>
</dbReference>
<proteinExistence type="predicted"/>
<sequence length="156" mass="16983">MNKRYYSSLIWGVLLLIANFGCKKKEGPIISNDGLPSCIAVRYVSTGATTSSNCQDIIQIMDPGFIAAHSTWLDTLQLPRRNEDGSIDNLVKVAYPNVMSTTAIPDGFKNANTFYITISSVDSATMQPAICIWTHFTAKYTGISYTGCATSGTRPL</sequence>